<accession>A0A1B6D1J9</accession>
<evidence type="ECO:0008006" key="2">
    <source>
        <dbReference type="Google" id="ProtNLM"/>
    </source>
</evidence>
<gene>
    <name evidence="1" type="ORF">g.9289</name>
</gene>
<dbReference type="EMBL" id="GEDC01017853">
    <property type="protein sequence ID" value="JAS19445.1"/>
    <property type="molecule type" value="Transcribed_RNA"/>
</dbReference>
<sequence length="347" mass="40163">MENTNNTWEEWIFSSNSQSKIDDLHVTLQQLEETKNAFKEESWFWLVGQVNKSNALKKRLSTQCASDVDILPDTTIRKTTISQETEIEEFSEGIIQKDSDKIKNIETYVNILLFALDDNDTNKVDFPSMKTDLSNDDLKTVMQEVWEQLPSDAIRLNFVELFVVNNIATELLFQHILYPWLSEGKCTCIEAVAKLLPRYFMFSCEFLILPLISNKDSLFLRDTFLLKDLTLHLKAEDWSNILSTFVKSIDTLQRWHLPVIFIAVDNLKEDRKNKWDEVLNDVVMVMSVHVKDFSKDRDFGNILIAIINCLNVDSDPALLKHLCELAKLYAGPLKYKAISMLKPLSNR</sequence>
<protein>
    <recommendedName>
        <fullName evidence="2">Fanconi Anaemia group E protein C-terminal domain-containing protein</fullName>
    </recommendedName>
</protein>
<evidence type="ECO:0000313" key="1">
    <source>
        <dbReference type="EMBL" id="JAS19445.1"/>
    </source>
</evidence>
<proteinExistence type="predicted"/>
<dbReference type="AlphaFoldDB" id="A0A1B6D1J9"/>
<name>A0A1B6D1J9_9HEMI</name>
<reference evidence="1" key="1">
    <citation type="submission" date="2015-12" db="EMBL/GenBank/DDBJ databases">
        <title>De novo transcriptome assembly of four potential Pierce s Disease insect vectors from Arizona vineyards.</title>
        <authorList>
            <person name="Tassone E.E."/>
        </authorList>
    </citation>
    <scope>NUCLEOTIDE SEQUENCE</scope>
</reference>
<organism evidence="1">
    <name type="scientific">Clastoptera arizonana</name>
    <name type="common">Arizona spittle bug</name>
    <dbReference type="NCBI Taxonomy" id="38151"/>
    <lineage>
        <taxon>Eukaryota</taxon>
        <taxon>Metazoa</taxon>
        <taxon>Ecdysozoa</taxon>
        <taxon>Arthropoda</taxon>
        <taxon>Hexapoda</taxon>
        <taxon>Insecta</taxon>
        <taxon>Pterygota</taxon>
        <taxon>Neoptera</taxon>
        <taxon>Paraneoptera</taxon>
        <taxon>Hemiptera</taxon>
        <taxon>Auchenorrhyncha</taxon>
        <taxon>Cercopoidea</taxon>
        <taxon>Clastopteridae</taxon>
        <taxon>Clastoptera</taxon>
    </lineage>
</organism>